<dbReference type="UCSC" id="C10C5.2">
    <property type="organism name" value="c. elegans"/>
</dbReference>
<dbReference type="InterPro" id="IPR042317">
    <property type="entry name" value="She-1-like"/>
</dbReference>
<dbReference type="OMA" id="RISCEVY"/>
<dbReference type="PANTHER" id="PTHR31006:SF8">
    <property type="entry name" value="F-BOX DOMAIN-CONTAINING PROTEIN-RELATED"/>
    <property type="match status" value="1"/>
</dbReference>
<dbReference type="CTD" id="182493"/>
<gene>
    <name evidence="2 4" type="primary">fbxc-58</name>
    <name evidence="4" type="ORF">C10C5.2</name>
    <name evidence="2" type="ORF">CELE_C10C5.2</name>
</gene>
<dbReference type="OrthoDB" id="5798785at2759"/>
<dbReference type="AGR" id="WB:WBGene00007506"/>
<evidence type="ECO:0000259" key="1">
    <source>
        <dbReference type="Pfam" id="PF00646"/>
    </source>
</evidence>
<dbReference type="FunCoup" id="Q17896">
    <property type="interactions" value="861"/>
</dbReference>
<dbReference type="InParanoid" id="Q17896"/>
<dbReference type="PeptideAtlas" id="Q17896"/>
<dbReference type="WormBase" id="C10C5.2">
    <property type="protein sequence ID" value="CE43447"/>
    <property type="gene ID" value="WBGene00007506"/>
    <property type="gene designation" value="fbxc-58"/>
</dbReference>
<dbReference type="HOGENOM" id="CLU_046330_0_0_1"/>
<evidence type="ECO:0000313" key="2">
    <source>
        <dbReference type="EMBL" id="CAA92443.2"/>
    </source>
</evidence>
<dbReference type="Bgee" id="WBGene00007506">
    <property type="expression patterns" value="Expressed in pharyngeal muscle cell (C elegans) and 2 other cell types or tissues"/>
</dbReference>
<feature type="domain" description="F-box" evidence="1">
    <location>
        <begin position="10"/>
        <end position="43"/>
    </location>
</feature>
<dbReference type="InterPro" id="IPR001810">
    <property type="entry name" value="F-box_dom"/>
</dbReference>
<dbReference type="Proteomes" id="UP000001940">
    <property type="component" value="Chromosome IV"/>
</dbReference>
<name>Q17896_CAEEL</name>
<reference evidence="2 3" key="1">
    <citation type="journal article" date="1998" name="Science">
        <title>Genome sequence of the nematode C. elegans: a platform for investigating biology.</title>
        <authorList>
            <consortium name="The C. elegans sequencing consortium"/>
            <person name="Sulson J.E."/>
            <person name="Waterston R."/>
        </authorList>
    </citation>
    <scope>NUCLEOTIDE SEQUENCE [LARGE SCALE GENOMIC DNA]</scope>
    <source>
        <strain evidence="2 3">Bristol N2</strain>
    </source>
</reference>
<dbReference type="Pfam" id="PF00646">
    <property type="entry name" value="F-box"/>
    <property type="match status" value="1"/>
</dbReference>
<dbReference type="PaxDb" id="6239-C10C5.2"/>
<keyword evidence="3" id="KW-1185">Reference proteome</keyword>
<evidence type="ECO:0000313" key="3">
    <source>
        <dbReference type="Proteomes" id="UP000001940"/>
    </source>
</evidence>
<dbReference type="eggNOG" id="ENOG502R90J">
    <property type="taxonomic scope" value="Eukaryota"/>
</dbReference>
<evidence type="ECO:0007829" key="5">
    <source>
        <dbReference type="PeptideAtlas" id="Q17896"/>
    </source>
</evidence>
<dbReference type="GeneID" id="182493"/>
<proteinExistence type="evidence at protein level"/>
<evidence type="ECO:0000313" key="4">
    <source>
        <dbReference type="WormBase" id="C10C5.2"/>
    </source>
</evidence>
<organism evidence="2 3">
    <name type="scientific">Caenorhabditis elegans</name>
    <dbReference type="NCBI Taxonomy" id="6239"/>
    <lineage>
        <taxon>Eukaryota</taxon>
        <taxon>Metazoa</taxon>
        <taxon>Ecdysozoa</taxon>
        <taxon>Nematoda</taxon>
        <taxon>Chromadorea</taxon>
        <taxon>Rhabditida</taxon>
        <taxon>Rhabditina</taxon>
        <taxon>Rhabditomorpha</taxon>
        <taxon>Rhabditoidea</taxon>
        <taxon>Rhabditidae</taxon>
        <taxon>Peloderinae</taxon>
        <taxon>Caenorhabditis</taxon>
    </lineage>
</organism>
<accession>Q17896</accession>
<sequence length="332" mass="38819">MSWPTLTVRLQQKVIRYLDYESRCNLRICSKDDKDSVDSVKFNPKTLMLYEITSDMSEEKTIVRMQIDTFKMWFIGKNNITKVDKSWNGELVDELSELKQENRYDVIRRYLTRMSLDGIIQAESIKLDDLSFSPPETLKFKCDNLEASYIGNNHDALWMKQFILEFKNLTIIKYHPHEDIGFTYSELKVSNSLNLNCDIGITDKDLLEIKATSLNISSQLITVEGAKKALERFLKRGKKTDTFVLEIRRPENFNAQEHIIPKSLVIRKIIRRGETEDEYYGKIFRGFENENGVQDVRDFNSSLMGDKLIVSCSVYEKSETPCQLYPFYYSYG</sequence>
<dbReference type="GO" id="GO:0045087">
    <property type="term" value="P:innate immune response"/>
    <property type="evidence" value="ECO:0007007"/>
    <property type="project" value="WormBase"/>
</dbReference>
<keyword evidence="5" id="KW-1267">Proteomics identification</keyword>
<protein>
    <submittedName>
        <fullName evidence="2">F-box domain-containing protein</fullName>
    </submittedName>
</protein>
<dbReference type="AlphaFoldDB" id="Q17896"/>
<dbReference type="KEGG" id="cel:CELE_C10C5.2"/>
<dbReference type="PANTHER" id="PTHR31006">
    <property type="entry name" value="F-BOX DOMAIN-CONTAINING PROTEIN-RELATED-RELATED"/>
    <property type="match status" value="1"/>
</dbReference>
<dbReference type="EMBL" id="BX284604">
    <property type="protein sequence ID" value="CAA92443.2"/>
    <property type="molecule type" value="Genomic_DNA"/>
</dbReference>
<dbReference type="RefSeq" id="NP_501649.2">
    <property type="nucleotide sequence ID" value="NM_069248.6"/>
</dbReference>
<dbReference type="STRING" id="6239.C10C5.2.1"/>